<dbReference type="OrthoDB" id="5869388at2759"/>
<dbReference type="EMBL" id="UZAF01017160">
    <property type="protein sequence ID" value="VDO38579.1"/>
    <property type="molecule type" value="Genomic_DNA"/>
</dbReference>
<reference evidence="3" key="1">
    <citation type="submission" date="2017-02" db="UniProtKB">
        <authorList>
            <consortium name="WormBaseParasite"/>
        </authorList>
    </citation>
    <scope>IDENTIFICATION</scope>
</reference>
<evidence type="ECO:0000313" key="3">
    <source>
        <dbReference type="WBParaSite" id="HPLM_0000987801-mRNA-1"/>
    </source>
</evidence>
<reference evidence="1 2" key="2">
    <citation type="submission" date="2018-11" db="EMBL/GenBank/DDBJ databases">
        <authorList>
            <consortium name="Pathogen Informatics"/>
        </authorList>
    </citation>
    <scope>NUCLEOTIDE SEQUENCE [LARGE SCALE GENOMIC DNA]</scope>
    <source>
        <strain evidence="1 2">MHpl1</strain>
    </source>
</reference>
<name>A0A0N4WGE9_HAEPC</name>
<evidence type="ECO:0000313" key="2">
    <source>
        <dbReference type="Proteomes" id="UP000268014"/>
    </source>
</evidence>
<proteinExistence type="predicted"/>
<gene>
    <name evidence="1" type="ORF">HPLM_LOCUS9870</name>
</gene>
<evidence type="ECO:0000313" key="1">
    <source>
        <dbReference type="EMBL" id="VDO38579.1"/>
    </source>
</evidence>
<dbReference type="WBParaSite" id="HPLM_0000987801-mRNA-1">
    <property type="protein sequence ID" value="HPLM_0000987801-mRNA-1"/>
    <property type="gene ID" value="HPLM_0000987801"/>
</dbReference>
<keyword evidence="2" id="KW-1185">Reference proteome</keyword>
<protein>
    <submittedName>
        <fullName evidence="3">Exosome subunit</fullName>
    </submittedName>
</protein>
<dbReference type="Proteomes" id="UP000268014">
    <property type="component" value="Unassembled WGS sequence"/>
</dbReference>
<sequence length="151" mass="16767">MSPILVDIHSNAVLDDGAAKLLSNIQHILAVKAPEALPFLDRLLTQLSFLSLNAVHTEKRERSIVIHGVPEPDAGLSASLRQQFTERCVSEILDVIDIETLAIEVFRIGKVGQKPGLIKCVCTSRKFVFQTLSIYSRALRQNFLACSQENR</sequence>
<organism evidence="3">
    <name type="scientific">Haemonchus placei</name>
    <name type="common">Barber's pole worm</name>
    <dbReference type="NCBI Taxonomy" id="6290"/>
    <lineage>
        <taxon>Eukaryota</taxon>
        <taxon>Metazoa</taxon>
        <taxon>Ecdysozoa</taxon>
        <taxon>Nematoda</taxon>
        <taxon>Chromadorea</taxon>
        <taxon>Rhabditida</taxon>
        <taxon>Rhabditina</taxon>
        <taxon>Rhabditomorpha</taxon>
        <taxon>Strongyloidea</taxon>
        <taxon>Trichostrongylidae</taxon>
        <taxon>Haemonchus</taxon>
    </lineage>
</organism>
<dbReference type="AlphaFoldDB" id="A0A0N4WGE9"/>
<accession>A0A0N4WGE9</accession>